<dbReference type="EMBL" id="AP028216">
    <property type="protein sequence ID" value="BEI92662.1"/>
    <property type="molecule type" value="Genomic_DNA"/>
</dbReference>
<dbReference type="PRINTS" id="PR00504">
    <property type="entry name" value="CHROMODOMAIN"/>
</dbReference>
<dbReference type="Pfam" id="PF00385">
    <property type="entry name" value="Chromo"/>
    <property type="match status" value="1"/>
</dbReference>
<dbReference type="Gene3D" id="2.40.50.40">
    <property type="match status" value="2"/>
</dbReference>
<dbReference type="InterPro" id="IPR017984">
    <property type="entry name" value="Chromo_dom_subgr"/>
</dbReference>
<feature type="region of interest" description="Disordered" evidence="3">
    <location>
        <begin position="92"/>
        <end position="128"/>
    </location>
</feature>
<keyword evidence="6" id="KW-1185">Reference proteome</keyword>
<dbReference type="InterPro" id="IPR051219">
    <property type="entry name" value="Heterochromatin_chromo-domain"/>
</dbReference>
<gene>
    <name evidence="5" type="ORF">CcaverHIS019_0502900</name>
</gene>
<dbReference type="InterPro" id="IPR000953">
    <property type="entry name" value="Chromo/chromo_shadow_dom"/>
</dbReference>
<dbReference type="GO" id="GO:0005634">
    <property type="term" value="C:nucleus"/>
    <property type="evidence" value="ECO:0007669"/>
    <property type="project" value="UniProtKB-SubCell"/>
</dbReference>
<dbReference type="Proteomes" id="UP001233271">
    <property type="component" value="Chromosome 5"/>
</dbReference>
<dbReference type="PANTHER" id="PTHR22812">
    <property type="entry name" value="CHROMOBOX PROTEIN"/>
    <property type="match status" value="1"/>
</dbReference>
<dbReference type="InterPro" id="IPR016197">
    <property type="entry name" value="Chromo-like_dom_sf"/>
</dbReference>
<evidence type="ECO:0000259" key="4">
    <source>
        <dbReference type="PROSITE" id="PS50013"/>
    </source>
</evidence>
<evidence type="ECO:0000313" key="5">
    <source>
        <dbReference type="EMBL" id="BEI92662.1"/>
    </source>
</evidence>
<comment type="subcellular location">
    <subcellularLocation>
        <location evidence="1">Nucleus</location>
    </subcellularLocation>
</comment>
<dbReference type="CDD" id="cd00024">
    <property type="entry name" value="CD_CSD"/>
    <property type="match status" value="1"/>
</dbReference>
<protein>
    <recommendedName>
        <fullName evidence="4">Chromo domain-containing protein</fullName>
    </recommendedName>
</protein>
<dbReference type="RefSeq" id="XP_060457927.1">
    <property type="nucleotide sequence ID" value="XM_060601432.1"/>
</dbReference>
<feature type="domain" description="Chromo" evidence="4">
    <location>
        <begin position="40"/>
        <end position="87"/>
    </location>
</feature>
<dbReference type="GeneID" id="85496532"/>
<accession>A0AA48L667</accession>
<evidence type="ECO:0000256" key="3">
    <source>
        <dbReference type="SAM" id="MobiDB-lite"/>
    </source>
</evidence>
<dbReference type="InterPro" id="IPR023780">
    <property type="entry name" value="Chromo_domain"/>
</dbReference>
<name>A0AA48L667_9TREE</name>
<proteinExistence type="predicted"/>
<organism evidence="5 6">
    <name type="scientific">Cutaneotrichosporon cavernicola</name>
    <dbReference type="NCBI Taxonomy" id="279322"/>
    <lineage>
        <taxon>Eukaryota</taxon>
        <taxon>Fungi</taxon>
        <taxon>Dikarya</taxon>
        <taxon>Basidiomycota</taxon>
        <taxon>Agaricomycotina</taxon>
        <taxon>Tremellomycetes</taxon>
        <taxon>Trichosporonales</taxon>
        <taxon>Trichosporonaceae</taxon>
        <taxon>Cutaneotrichosporon</taxon>
    </lineage>
</organism>
<evidence type="ECO:0000313" key="6">
    <source>
        <dbReference type="Proteomes" id="UP001233271"/>
    </source>
</evidence>
<keyword evidence="2" id="KW-0539">Nucleus</keyword>
<dbReference type="PROSITE" id="PS50013">
    <property type="entry name" value="CHROMO_2"/>
    <property type="match status" value="1"/>
</dbReference>
<dbReference type="KEGG" id="ccac:CcaHIS019_0502900"/>
<sequence length="204" mass="23015">MADDYPEAGEIERDVIAEDAGPIEADVIAANRSEPEEEEYEVEAIVGHKTERGKWKYLVSWKGYGSEHNTWEPEANLEHAQDMIDAYIATQPKQAPKRGRPSSGTPSKPPAKRGRQSKASQAKAAVDDDELTFSDTHIDLADKFMEIPDWEPLVKQVDSMERGSNSQLAVYLTMKSGERFAQSTEVVYKRCPQAMLRFYESFLK</sequence>
<dbReference type="SMART" id="SM00298">
    <property type="entry name" value="CHROMO"/>
    <property type="match status" value="1"/>
</dbReference>
<evidence type="ECO:0000256" key="1">
    <source>
        <dbReference type="ARBA" id="ARBA00004123"/>
    </source>
</evidence>
<reference evidence="5" key="1">
    <citation type="journal article" date="2023" name="BMC Genomics">
        <title>Chromosome-level genome assemblies of Cutaneotrichosporon spp. (Trichosporonales, Basidiomycota) reveal imbalanced evolution between nucleotide sequences and chromosome synteny.</title>
        <authorList>
            <person name="Kobayashi Y."/>
            <person name="Kayamori A."/>
            <person name="Aoki K."/>
            <person name="Shiwa Y."/>
            <person name="Matsutani M."/>
            <person name="Fujita N."/>
            <person name="Sugita T."/>
            <person name="Iwasaki W."/>
            <person name="Tanaka N."/>
            <person name="Takashima M."/>
        </authorList>
    </citation>
    <scope>NUCLEOTIDE SEQUENCE</scope>
    <source>
        <strain evidence="5">HIS019</strain>
    </source>
</reference>
<dbReference type="GO" id="GO:0006338">
    <property type="term" value="P:chromatin remodeling"/>
    <property type="evidence" value="ECO:0007669"/>
    <property type="project" value="UniProtKB-ARBA"/>
</dbReference>
<evidence type="ECO:0000256" key="2">
    <source>
        <dbReference type="ARBA" id="ARBA00023242"/>
    </source>
</evidence>
<dbReference type="AlphaFoldDB" id="A0AA48L667"/>
<dbReference type="SUPFAM" id="SSF54160">
    <property type="entry name" value="Chromo domain-like"/>
    <property type="match status" value="2"/>
</dbReference>
<dbReference type="Pfam" id="PF01393">
    <property type="entry name" value="Chromo_shadow"/>
    <property type="match status" value="1"/>
</dbReference>
<dbReference type="InterPro" id="IPR008251">
    <property type="entry name" value="Chromo_shadow_dom"/>
</dbReference>